<evidence type="ECO:0000259" key="5">
    <source>
        <dbReference type="Pfam" id="PF01420"/>
    </source>
</evidence>
<dbReference type="Pfam" id="PF01420">
    <property type="entry name" value="Methylase_S"/>
    <property type="match status" value="1"/>
</dbReference>
<sequence>MQEVSFQVMKLDEVCEIVRGQRAVSVEGGKVPVYGAGKKPTKFTDRANTQAGSIRVTSKATLGNVYLHSEPFWAEETCLVIKAKEDIILSMYLYHWLKSNRVLIQTLKRGETIPSLDLEKFRALPIEIPSLAYQYEVCFFLGQLAVEVADLILQADLERKRASATSEKFYEKLGGHHDI</sequence>
<comment type="caution">
    <text evidence="6">The sequence shown here is derived from an EMBL/GenBank/DDBJ whole genome shotgun (WGS) entry which is preliminary data.</text>
</comment>
<dbReference type="Gene3D" id="3.90.220.20">
    <property type="entry name" value="DNA methylase specificity domains"/>
    <property type="match status" value="1"/>
</dbReference>
<evidence type="ECO:0000313" key="7">
    <source>
        <dbReference type="Proteomes" id="UP000317430"/>
    </source>
</evidence>
<evidence type="ECO:0000256" key="1">
    <source>
        <dbReference type="ARBA" id="ARBA00010923"/>
    </source>
</evidence>
<organism evidence="6 7">
    <name type="scientific">Streptococcus cuniculipharyngis</name>
    <dbReference type="NCBI Taxonomy" id="1562651"/>
    <lineage>
        <taxon>Bacteria</taxon>
        <taxon>Bacillati</taxon>
        <taxon>Bacillota</taxon>
        <taxon>Bacilli</taxon>
        <taxon>Lactobacillales</taxon>
        <taxon>Streptococcaceae</taxon>
        <taxon>Streptococcus</taxon>
    </lineage>
</organism>
<dbReference type="EMBL" id="VOHL01000001">
    <property type="protein sequence ID" value="TWS99169.1"/>
    <property type="molecule type" value="Genomic_DNA"/>
</dbReference>
<keyword evidence="6" id="KW-0378">Hydrolase</keyword>
<dbReference type="InterPro" id="IPR000055">
    <property type="entry name" value="Restrct_endonuc_typeI_TRD"/>
</dbReference>
<comment type="subunit">
    <text evidence="4">The methyltransferase is composed of M and S polypeptides.</text>
</comment>
<gene>
    <name evidence="6" type="ORF">FRX57_02945</name>
</gene>
<keyword evidence="7" id="KW-1185">Reference proteome</keyword>
<evidence type="ECO:0000313" key="6">
    <source>
        <dbReference type="EMBL" id="TWS99169.1"/>
    </source>
</evidence>
<keyword evidence="6" id="KW-0255">Endonuclease</keyword>
<accession>A0A5C5SEE3</accession>
<reference evidence="6 7" key="1">
    <citation type="submission" date="2019-08" db="EMBL/GenBank/DDBJ databases">
        <authorList>
            <person name="Lei W."/>
        </authorList>
    </citation>
    <scope>NUCLEOTIDE SEQUENCE [LARGE SCALE GENOMIC DNA]</scope>
    <source>
        <strain evidence="6 7">CCUG 66496</strain>
    </source>
</reference>
<feature type="domain" description="Type I restriction modification DNA specificity" evidence="5">
    <location>
        <begin position="5"/>
        <end position="141"/>
    </location>
</feature>
<evidence type="ECO:0000256" key="2">
    <source>
        <dbReference type="ARBA" id="ARBA00022747"/>
    </source>
</evidence>
<comment type="similarity">
    <text evidence="1">Belongs to the type-I restriction system S methylase family.</text>
</comment>
<keyword evidence="6" id="KW-0540">Nuclease</keyword>
<name>A0A5C5SEE3_9STRE</name>
<dbReference type="OrthoDB" id="3197085at2"/>
<evidence type="ECO:0000256" key="3">
    <source>
        <dbReference type="ARBA" id="ARBA00023125"/>
    </source>
</evidence>
<dbReference type="PANTHER" id="PTHR43140">
    <property type="entry name" value="TYPE-1 RESTRICTION ENZYME ECOKI SPECIFICITY PROTEIN"/>
    <property type="match status" value="1"/>
</dbReference>
<dbReference type="RefSeq" id="WP_146566467.1">
    <property type="nucleotide sequence ID" value="NZ_VOHL01000001.1"/>
</dbReference>
<dbReference type="Proteomes" id="UP000317430">
    <property type="component" value="Unassembled WGS sequence"/>
</dbReference>
<evidence type="ECO:0000256" key="4">
    <source>
        <dbReference type="ARBA" id="ARBA00038652"/>
    </source>
</evidence>
<dbReference type="SUPFAM" id="SSF116734">
    <property type="entry name" value="DNA methylase specificity domain"/>
    <property type="match status" value="1"/>
</dbReference>
<keyword evidence="3" id="KW-0238">DNA-binding</keyword>
<dbReference type="PANTHER" id="PTHR43140:SF1">
    <property type="entry name" value="TYPE I RESTRICTION ENZYME ECOKI SPECIFICITY SUBUNIT"/>
    <property type="match status" value="1"/>
</dbReference>
<dbReference type="InterPro" id="IPR051212">
    <property type="entry name" value="Type-I_RE_S_subunit"/>
</dbReference>
<proteinExistence type="inferred from homology"/>
<dbReference type="GO" id="GO:0003677">
    <property type="term" value="F:DNA binding"/>
    <property type="evidence" value="ECO:0007669"/>
    <property type="project" value="UniProtKB-KW"/>
</dbReference>
<dbReference type="AlphaFoldDB" id="A0A5C5SEE3"/>
<keyword evidence="2" id="KW-0680">Restriction system</keyword>
<protein>
    <submittedName>
        <fullName evidence="6">Restriction endonuclease subunit S</fullName>
    </submittedName>
</protein>
<dbReference type="InterPro" id="IPR044946">
    <property type="entry name" value="Restrct_endonuc_typeI_TRD_sf"/>
</dbReference>
<dbReference type="GO" id="GO:0004519">
    <property type="term" value="F:endonuclease activity"/>
    <property type="evidence" value="ECO:0007669"/>
    <property type="project" value="UniProtKB-KW"/>
</dbReference>
<dbReference type="GO" id="GO:0009307">
    <property type="term" value="P:DNA restriction-modification system"/>
    <property type="evidence" value="ECO:0007669"/>
    <property type="project" value="UniProtKB-KW"/>
</dbReference>